<name>A0ABD1NWT2_9LAMI</name>
<keyword evidence="2" id="KW-1133">Transmembrane helix</keyword>
<organism evidence="3 4">
    <name type="scientific">Forsythia ovata</name>
    <dbReference type="NCBI Taxonomy" id="205694"/>
    <lineage>
        <taxon>Eukaryota</taxon>
        <taxon>Viridiplantae</taxon>
        <taxon>Streptophyta</taxon>
        <taxon>Embryophyta</taxon>
        <taxon>Tracheophyta</taxon>
        <taxon>Spermatophyta</taxon>
        <taxon>Magnoliopsida</taxon>
        <taxon>eudicotyledons</taxon>
        <taxon>Gunneridae</taxon>
        <taxon>Pentapetalae</taxon>
        <taxon>asterids</taxon>
        <taxon>lamiids</taxon>
        <taxon>Lamiales</taxon>
        <taxon>Oleaceae</taxon>
        <taxon>Forsythieae</taxon>
        <taxon>Forsythia</taxon>
    </lineage>
</organism>
<feature type="transmembrane region" description="Helical" evidence="2">
    <location>
        <begin position="49"/>
        <end position="69"/>
    </location>
</feature>
<proteinExistence type="predicted"/>
<keyword evidence="2" id="KW-0472">Membrane</keyword>
<feature type="region of interest" description="Disordered" evidence="1">
    <location>
        <begin position="1"/>
        <end position="28"/>
    </location>
</feature>
<reference evidence="4" key="1">
    <citation type="submission" date="2024-07" db="EMBL/GenBank/DDBJ databases">
        <title>Two chromosome-level genome assemblies of Korean endemic species Abeliophyllum distichum and Forsythia ovata (Oleaceae).</title>
        <authorList>
            <person name="Jang H."/>
        </authorList>
    </citation>
    <scope>NUCLEOTIDE SEQUENCE [LARGE SCALE GENOMIC DNA]</scope>
</reference>
<evidence type="ECO:0000313" key="4">
    <source>
        <dbReference type="Proteomes" id="UP001604277"/>
    </source>
</evidence>
<gene>
    <name evidence="3" type="ORF">Fot_57125</name>
</gene>
<dbReference type="EMBL" id="JBFOLJ010000084">
    <property type="protein sequence ID" value="KAL2456036.1"/>
    <property type="molecule type" value="Genomic_DNA"/>
</dbReference>
<evidence type="ECO:0000313" key="3">
    <source>
        <dbReference type="EMBL" id="KAL2456036.1"/>
    </source>
</evidence>
<evidence type="ECO:0000256" key="1">
    <source>
        <dbReference type="SAM" id="MobiDB-lite"/>
    </source>
</evidence>
<dbReference type="AlphaFoldDB" id="A0ABD1NWT2"/>
<comment type="caution">
    <text evidence="3">The sequence shown here is derived from an EMBL/GenBank/DDBJ whole genome shotgun (WGS) entry which is preliminary data.</text>
</comment>
<keyword evidence="2" id="KW-0812">Transmembrane</keyword>
<keyword evidence="4" id="KW-1185">Reference proteome</keyword>
<evidence type="ECO:0000256" key="2">
    <source>
        <dbReference type="SAM" id="Phobius"/>
    </source>
</evidence>
<dbReference type="PANTHER" id="PTHR31587:SF3">
    <property type="entry name" value="EXPRESSED PROTEIN"/>
    <property type="match status" value="1"/>
</dbReference>
<sequence length="249" mass="27585">MLVADLSPPESRERSCSTGGSDGMGESIPSLRVLRKDDSEKVMEFSIRGLNFTAVLYLFTLISIFLPYAHVNALEVFLMSKSVNTPSKVALCCWFAHDIPRMPDMPKPTLGLPIGDGRIREDIVVDVENYVVEVTPIHVKSVPSKGIVLCERVQVSGLSRLKLGSYSNAQRVSLAPSVVIPERLHKKIHICFHKNSSLGLCECEKDNWKILQNGMWSSVISPYEDRYIDVKFVGDFTGSVTVSVELGQA</sequence>
<protein>
    <submittedName>
        <fullName evidence="3">Uncharacterized protein</fullName>
    </submittedName>
</protein>
<dbReference type="Proteomes" id="UP001604277">
    <property type="component" value="Unassembled WGS sequence"/>
</dbReference>
<accession>A0ABD1NWT2</accession>
<dbReference type="PANTHER" id="PTHR31587">
    <property type="entry name" value="TRANSMEMBRANE PROTEIN (DUF2215)"/>
    <property type="match status" value="1"/>
</dbReference>